<evidence type="ECO:0000313" key="3">
    <source>
        <dbReference type="Proteomes" id="UP000033647"/>
    </source>
</evidence>
<evidence type="ECO:0000256" key="1">
    <source>
        <dbReference type="SAM" id="MobiDB-lite"/>
    </source>
</evidence>
<gene>
    <name evidence="2" type="ORF">TI39_contig4431g00003</name>
</gene>
<feature type="region of interest" description="Disordered" evidence="1">
    <location>
        <begin position="241"/>
        <end position="262"/>
    </location>
</feature>
<organism evidence="2 3">
    <name type="scientific">Zymoseptoria brevis</name>
    <dbReference type="NCBI Taxonomy" id="1047168"/>
    <lineage>
        <taxon>Eukaryota</taxon>
        <taxon>Fungi</taxon>
        <taxon>Dikarya</taxon>
        <taxon>Ascomycota</taxon>
        <taxon>Pezizomycotina</taxon>
        <taxon>Dothideomycetes</taxon>
        <taxon>Dothideomycetidae</taxon>
        <taxon>Mycosphaerellales</taxon>
        <taxon>Mycosphaerellaceae</taxon>
        <taxon>Zymoseptoria</taxon>
    </lineage>
</organism>
<feature type="region of interest" description="Disordered" evidence="1">
    <location>
        <begin position="130"/>
        <end position="149"/>
    </location>
</feature>
<dbReference type="EMBL" id="LAFY01004390">
    <property type="protein sequence ID" value="KJX93044.1"/>
    <property type="molecule type" value="Genomic_DNA"/>
</dbReference>
<accession>A0A0F4G6V4</accession>
<dbReference type="OrthoDB" id="10439784at2759"/>
<reference evidence="2 3" key="1">
    <citation type="submission" date="2015-03" db="EMBL/GenBank/DDBJ databases">
        <title>RNA-seq based gene annotation and comparative genomics of four Zymoseptoria species reveal species-specific pathogenicity related genes and transposable element activity.</title>
        <authorList>
            <person name="Grandaubert J."/>
            <person name="Bhattacharyya A."/>
            <person name="Stukenbrock E.H."/>
        </authorList>
    </citation>
    <scope>NUCLEOTIDE SEQUENCE [LARGE SCALE GENOMIC DNA]</scope>
    <source>
        <strain evidence="2 3">Zb18110</strain>
    </source>
</reference>
<keyword evidence="3" id="KW-1185">Reference proteome</keyword>
<evidence type="ECO:0000313" key="2">
    <source>
        <dbReference type="EMBL" id="KJX93044.1"/>
    </source>
</evidence>
<comment type="caution">
    <text evidence="2">The sequence shown here is derived from an EMBL/GenBank/DDBJ whole genome shotgun (WGS) entry which is preliminary data.</text>
</comment>
<dbReference type="Proteomes" id="UP000033647">
    <property type="component" value="Unassembled WGS sequence"/>
</dbReference>
<protein>
    <submittedName>
        <fullName evidence="2">Uncharacterized protein</fullName>
    </submittedName>
</protein>
<name>A0A0F4G6V4_9PEZI</name>
<dbReference type="AlphaFoldDB" id="A0A0F4G6V4"/>
<feature type="compositionally biased region" description="Acidic residues" evidence="1">
    <location>
        <begin position="244"/>
        <end position="255"/>
    </location>
</feature>
<sequence>MRHMRDLSGREAHALLYRLKSGAGTLLLHLLPLQLASTSLNQINPQKQQIFLVLDVTTNSLSCNFECGVLQPTPNPNRGKQITDPSNLTLAPSTIPPPTAAQRASPTWMASYHNRIQADLLQRQLAASTAATIATPPPNTTKSRQSAPEFPYGLPSSLAQTDLEREIAIPDNYAPPDNSASGLGQYRWNEAWYEIRASNPAEWKFGCARRNRRGMGDVTAKQAREIDGFAEPRGVRKIDRALLAEEEEDEEDEEYVDGKKSK</sequence>
<proteinExistence type="predicted"/>